<keyword evidence="4 12" id="KW-0812">Transmembrane</keyword>
<feature type="region of interest" description="Disordered" evidence="11">
    <location>
        <begin position="375"/>
        <end position="438"/>
    </location>
</feature>
<feature type="region of interest" description="Disordered" evidence="11">
    <location>
        <begin position="1230"/>
        <end position="1290"/>
    </location>
</feature>
<feature type="compositionally biased region" description="Basic residues" evidence="11">
    <location>
        <begin position="1239"/>
        <end position="1252"/>
    </location>
</feature>
<organism evidence="13 14">
    <name type="scientific">Cinchona calisaya</name>
    <dbReference type="NCBI Taxonomy" id="153742"/>
    <lineage>
        <taxon>Eukaryota</taxon>
        <taxon>Viridiplantae</taxon>
        <taxon>Streptophyta</taxon>
        <taxon>Embryophyta</taxon>
        <taxon>Tracheophyta</taxon>
        <taxon>Spermatophyta</taxon>
        <taxon>Magnoliopsida</taxon>
        <taxon>eudicotyledons</taxon>
        <taxon>Gunneridae</taxon>
        <taxon>Pentapetalae</taxon>
        <taxon>asterids</taxon>
        <taxon>lamiids</taxon>
        <taxon>Gentianales</taxon>
        <taxon>Rubiaceae</taxon>
        <taxon>Cinchonoideae</taxon>
        <taxon>Cinchoneae</taxon>
        <taxon>Cinchona</taxon>
    </lineage>
</organism>
<evidence type="ECO:0000256" key="12">
    <source>
        <dbReference type="SAM" id="Phobius"/>
    </source>
</evidence>
<dbReference type="Proteomes" id="UP001630127">
    <property type="component" value="Unassembled WGS sequence"/>
</dbReference>
<evidence type="ECO:0000256" key="8">
    <source>
        <dbReference type="ARBA" id="ARBA00023136"/>
    </source>
</evidence>
<protein>
    <submittedName>
        <fullName evidence="13">Uncharacterized protein</fullName>
    </submittedName>
</protein>
<feature type="region of interest" description="Disordered" evidence="11">
    <location>
        <begin position="1125"/>
        <end position="1162"/>
    </location>
</feature>
<comment type="caution">
    <text evidence="13">The sequence shown here is derived from an EMBL/GenBank/DDBJ whole genome shotgun (WGS) entry which is preliminary data.</text>
</comment>
<dbReference type="GO" id="GO:0005886">
    <property type="term" value="C:plasma membrane"/>
    <property type="evidence" value="ECO:0007669"/>
    <property type="project" value="UniProtKB-SubCell"/>
</dbReference>
<keyword evidence="6 12" id="KW-1133">Transmembrane helix</keyword>
<dbReference type="GO" id="GO:0005789">
    <property type="term" value="C:endoplasmic reticulum membrane"/>
    <property type="evidence" value="ECO:0007669"/>
    <property type="project" value="UniProtKB-SubCell"/>
</dbReference>
<reference evidence="13 14" key="1">
    <citation type="submission" date="2024-11" db="EMBL/GenBank/DDBJ databases">
        <title>A near-complete genome assembly of Cinchona calisaya.</title>
        <authorList>
            <person name="Lian D.C."/>
            <person name="Zhao X.W."/>
            <person name="Wei L."/>
        </authorList>
    </citation>
    <scope>NUCLEOTIDE SEQUENCE [LARGE SCALE GENOMIC DNA]</scope>
    <source>
        <tissue evidence="13">Nenye</tissue>
    </source>
</reference>
<evidence type="ECO:0000256" key="5">
    <source>
        <dbReference type="ARBA" id="ARBA00022824"/>
    </source>
</evidence>
<keyword evidence="8 12" id="KW-0472">Membrane</keyword>
<comment type="similarity">
    <text evidence="9">Belongs to the plant Proton pump-interactor protein family.</text>
</comment>
<feature type="coiled-coil region" evidence="10">
    <location>
        <begin position="890"/>
        <end position="979"/>
    </location>
</feature>
<dbReference type="InterPro" id="IPR055282">
    <property type="entry name" value="PPI1-4"/>
</dbReference>
<keyword evidence="5" id="KW-0256">Endoplasmic reticulum</keyword>
<keyword evidence="3" id="KW-1003">Cell membrane</keyword>
<gene>
    <name evidence="13" type="ORF">ACH5RR_027627</name>
</gene>
<sequence>MTADTPHLSPSEFPDLSDNNSPLPPTPPSSKGPYFHIETDSKSAQSPNHIGANGIHHHDDDDDHDDNANAIPKDDSDGNSYDFVTRNNDSSLPLHKDHHHHLKGIAAPLLSAHPKPIGLQIAKLATETDATEVASSINGFGVLHQEDSMDAFPVGGTTPAASEVAQQNGGGSKADAEPHQLADGQFDSKPPAFVPTQNQQSEVAFFVLESDVDLVEGPDPEIPSLHIANVTKSNVIHQKSVEDSLDSISPLQVKIQELPHTSLESTPSKSPVYEVSKPSSTAQHHLQSFEEINGSQKSQNTRYDSTQCVPQHIEVQKVYLEENIGTDLDNVVEERVECGVPLTITVFTEESVPSEFDKSGQRDEKEEIKRELLSEAKQSHETVIGPGENGQYNLGQGLEDENSANEVDLPSSTATASGPVLNENKDHFPVSSSDGSIPDIKESFEDYSETHSKGCDDYADDHNKPLEMHQTSACAITIVPVTSCVKRETDIVDNPVESVEIVQDSTKEHQFQHDATLTEDAISSDDEVCIPETEDVHNVVAQSIDVIPDISRELETENVACPPSENLMFGADEVIKSETEVVLSVSGNPGSVISSPVSGLRFDNGLVRGENIQSCFSNTTFSGTEFELGISSSNEKTLAFQEDEVHAKTEVGILDVECDTQFISSVSEVKYELENSSGVGGLDMPCSNAVASHTEVSYSTAVISGSVPDLVPETKDDKDQGDQLSVLDMKSDDKLICQENMKKSDRNEISMSLPENSSPDALAGQNVGFGPLVRPFCFLIRMPRFENLQVREQIRLAELQVKEKTKHRDAFRLESQKHKANHDGHAAEYDAAKSKVRAKKMSLKSKRAERDSLLSVMNKVNNAISVEDIDARIHKMERIIQHETQPLKEEKQFIREIKQLKQLREQLSSSIGSQDEVQQAFNEREENEKRLKILKKEMANLKEGILKAEAVAQEAQRKYKDERIKLKELKSQFEAANDIRQAEYHYLLSLKKELYEKNKQFQTYKDTAGAACDYAGSKDRKALHHLCVNQVETIMDLWNKNYQFRKEYVKCNTRSTLRRLGTLDGHSLGPDEDPPALTNYGVERINRLVSNSMNTSPVLQTQILKQENRTKHIEDVCRDDSANVKEVEVKSQPAHSREPVKPIKGDGCATISGRGISDDEINGKEQMPTKEELELARKAEELWKLEAAAKLREQCRLEEKTKALEALERKKRIAEKAQMRAELRAQKEAELREKEREKRLRKKERKKERKKASGAEVPVGDSIAESTPSSESVTETIKESKVKDSSPAVTKRYQKPSIIMKQSKTKSIPPPLRNRGKRKMQQWMWVIFTLGVVLVLLFLGNIGFFSNLSNLRQRSHGF</sequence>
<feature type="compositionally biased region" description="Polar residues" evidence="11">
    <location>
        <begin position="277"/>
        <end position="286"/>
    </location>
</feature>
<dbReference type="PANTHER" id="PTHR32219:SF3">
    <property type="entry name" value="CALPONIN-LIKE DOMAIN PROTEIN"/>
    <property type="match status" value="1"/>
</dbReference>
<evidence type="ECO:0000256" key="6">
    <source>
        <dbReference type="ARBA" id="ARBA00022989"/>
    </source>
</evidence>
<evidence type="ECO:0000256" key="7">
    <source>
        <dbReference type="ARBA" id="ARBA00023054"/>
    </source>
</evidence>
<evidence type="ECO:0000256" key="1">
    <source>
        <dbReference type="ARBA" id="ARBA00004162"/>
    </source>
</evidence>
<evidence type="ECO:0000256" key="3">
    <source>
        <dbReference type="ARBA" id="ARBA00022475"/>
    </source>
</evidence>
<evidence type="ECO:0000313" key="14">
    <source>
        <dbReference type="Proteomes" id="UP001630127"/>
    </source>
</evidence>
<evidence type="ECO:0000256" key="2">
    <source>
        <dbReference type="ARBA" id="ARBA00004389"/>
    </source>
</evidence>
<dbReference type="EMBL" id="JBJUIK010000011">
    <property type="protein sequence ID" value="KAL3514910.1"/>
    <property type="molecule type" value="Genomic_DNA"/>
</dbReference>
<evidence type="ECO:0000256" key="10">
    <source>
        <dbReference type="SAM" id="Coils"/>
    </source>
</evidence>
<evidence type="ECO:0000256" key="9">
    <source>
        <dbReference type="ARBA" id="ARBA00038080"/>
    </source>
</evidence>
<keyword evidence="7 10" id="KW-0175">Coiled coil</keyword>
<feature type="region of interest" description="Disordered" evidence="11">
    <location>
        <begin position="154"/>
        <end position="192"/>
    </location>
</feature>
<feature type="region of interest" description="Disordered" evidence="11">
    <location>
        <begin position="1"/>
        <end position="96"/>
    </location>
</feature>
<dbReference type="PANTHER" id="PTHR32219">
    <property type="entry name" value="RNA-BINDING PROTEIN YLMH-RELATED"/>
    <property type="match status" value="1"/>
</dbReference>
<feature type="transmembrane region" description="Helical" evidence="12">
    <location>
        <begin position="1323"/>
        <end position="1345"/>
    </location>
</feature>
<keyword evidence="14" id="KW-1185">Reference proteome</keyword>
<proteinExistence type="inferred from homology"/>
<name>A0ABD2Z622_9GENT</name>
<evidence type="ECO:0000256" key="11">
    <source>
        <dbReference type="SAM" id="MobiDB-lite"/>
    </source>
</evidence>
<accession>A0ABD2Z622</accession>
<feature type="compositionally biased region" description="Basic and acidic residues" evidence="11">
    <location>
        <begin position="1125"/>
        <end position="1144"/>
    </location>
</feature>
<feature type="region of interest" description="Disordered" evidence="11">
    <location>
        <begin position="259"/>
        <end position="286"/>
    </location>
</feature>
<evidence type="ECO:0000256" key="4">
    <source>
        <dbReference type="ARBA" id="ARBA00022692"/>
    </source>
</evidence>
<feature type="compositionally biased region" description="Low complexity" evidence="11">
    <location>
        <begin position="1265"/>
        <end position="1275"/>
    </location>
</feature>
<evidence type="ECO:0000313" key="13">
    <source>
        <dbReference type="EMBL" id="KAL3514910.1"/>
    </source>
</evidence>
<comment type="subcellular location">
    <subcellularLocation>
        <location evidence="1">Cell membrane</location>
        <topology evidence="1">Single-pass membrane protein</topology>
    </subcellularLocation>
    <subcellularLocation>
        <location evidence="2">Endoplasmic reticulum membrane</location>
        <topology evidence="2">Single-pass membrane protein</topology>
    </subcellularLocation>
</comment>